<proteinExistence type="predicted"/>
<dbReference type="Proteomes" id="UP000190961">
    <property type="component" value="Unassembled WGS sequence"/>
</dbReference>
<accession>A0A1T5JRM7</accession>
<sequence>MTYTIDTNKVVSEIFNDEAVIVNLASGAYYSFKGSAIAIWQLIGAGYSDQEVIEQFKDSESINQFIAFLVQENLITTSDVTVKEPITIDLQFVRPEYKKYDDMKDLLLLDPIHEVDQTGWPHKKAE</sequence>
<dbReference type="STRING" id="688867.SAMN05660236_1409"/>
<evidence type="ECO:0000313" key="1">
    <source>
        <dbReference type="EMBL" id="SKC54060.1"/>
    </source>
</evidence>
<dbReference type="RefSeq" id="WP_079685949.1">
    <property type="nucleotide sequence ID" value="NZ_FUZU01000001.1"/>
</dbReference>
<organism evidence="1 2">
    <name type="scientific">Ohtaekwangia koreensis</name>
    <dbReference type="NCBI Taxonomy" id="688867"/>
    <lineage>
        <taxon>Bacteria</taxon>
        <taxon>Pseudomonadati</taxon>
        <taxon>Bacteroidota</taxon>
        <taxon>Cytophagia</taxon>
        <taxon>Cytophagales</taxon>
        <taxon>Fulvivirgaceae</taxon>
        <taxon>Ohtaekwangia</taxon>
    </lineage>
</organism>
<dbReference type="OrthoDB" id="8686088at2"/>
<name>A0A1T5JRM7_9BACT</name>
<reference evidence="1 2" key="1">
    <citation type="submission" date="2017-02" db="EMBL/GenBank/DDBJ databases">
        <authorList>
            <person name="Peterson S.W."/>
        </authorList>
    </citation>
    <scope>NUCLEOTIDE SEQUENCE [LARGE SCALE GENOMIC DNA]</scope>
    <source>
        <strain evidence="1 2">DSM 25262</strain>
    </source>
</reference>
<gene>
    <name evidence="1" type="ORF">SAMN05660236_1409</name>
</gene>
<evidence type="ECO:0008006" key="3">
    <source>
        <dbReference type="Google" id="ProtNLM"/>
    </source>
</evidence>
<dbReference type="EMBL" id="FUZU01000001">
    <property type="protein sequence ID" value="SKC54060.1"/>
    <property type="molecule type" value="Genomic_DNA"/>
</dbReference>
<evidence type="ECO:0000313" key="2">
    <source>
        <dbReference type="Proteomes" id="UP000190961"/>
    </source>
</evidence>
<keyword evidence="2" id="KW-1185">Reference proteome</keyword>
<protein>
    <recommendedName>
        <fullName evidence="3">Coenzyme PQQ synthesis protein D (PqqD)</fullName>
    </recommendedName>
</protein>
<dbReference type="AlphaFoldDB" id="A0A1T5JRM7"/>